<organism evidence="4 5">
    <name type="scientific">Pseudohongiella spirulinae</name>
    <dbReference type="NCBI Taxonomy" id="1249552"/>
    <lineage>
        <taxon>Bacteria</taxon>
        <taxon>Pseudomonadati</taxon>
        <taxon>Pseudomonadota</taxon>
        <taxon>Gammaproteobacteria</taxon>
        <taxon>Pseudomonadales</taxon>
        <taxon>Pseudohongiellaceae</taxon>
        <taxon>Pseudohongiella</taxon>
    </lineage>
</organism>
<feature type="domain" description="OmpR/PhoB-type" evidence="3">
    <location>
        <begin position="1"/>
        <end position="68"/>
    </location>
</feature>
<protein>
    <submittedName>
        <fullName evidence="4">Transcriptional regulator</fullName>
    </submittedName>
</protein>
<evidence type="ECO:0000313" key="5">
    <source>
        <dbReference type="Proteomes" id="UP000065641"/>
    </source>
</evidence>
<dbReference type="EMBL" id="CP013189">
    <property type="protein sequence ID" value="ALO46738.1"/>
    <property type="molecule type" value="Genomic_DNA"/>
</dbReference>
<evidence type="ECO:0000259" key="3">
    <source>
        <dbReference type="PROSITE" id="PS51755"/>
    </source>
</evidence>
<dbReference type="AlphaFoldDB" id="A0A0S2KFK5"/>
<dbReference type="InterPro" id="IPR036388">
    <property type="entry name" value="WH-like_DNA-bd_sf"/>
</dbReference>
<dbReference type="SUPFAM" id="SSF46894">
    <property type="entry name" value="C-terminal effector domain of the bipartite response regulators"/>
    <property type="match status" value="1"/>
</dbReference>
<dbReference type="PROSITE" id="PS51755">
    <property type="entry name" value="OMPR_PHOB"/>
    <property type="match status" value="1"/>
</dbReference>
<evidence type="ECO:0000256" key="2">
    <source>
        <dbReference type="PROSITE-ProRule" id="PRU01091"/>
    </source>
</evidence>
<name>A0A0S2KFK5_9GAMM</name>
<feature type="DNA-binding region" description="OmpR/PhoB-type" evidence="2">
    <location>
        <begin position="1"/>
        <end position="68"/>
    </location>
</feature>
<keyword evidence="1 2" id="KW-0238">DNA-binding</keyword>
<gene>
    <name evidence="4" type="ORF">PS2015_2099</name>
</gene>
<proteinExistence type="predicted"/>
<dbReference type="InterPro" id="IPR001867">
    <property type="entry name" value="OmpR/PhoB-type_DNA-bd"/>
</dbReference>
<reference evidence="4 5" key="1">
    <citation type="submission" date="2015-11" db="EMBL/GenBank/DDBJ databases">
        <authorList>
            <person name="Zhang Y."/>
            <person name="Guo Z."/>
        </authorList>
    </citation>
    <scope>NUCLEOTIDE SEQUENCE [LARGE SCALE GENOMIC DNA]</scope>
    <source>
        <strain evidence="4 5">KCTC 32221</strain>
    </source>
</reference>
<dbReference type="Proteomes" id="UP000065641">
    <property type="component" value="Chromosome"/>
</dbReference>
<dbReference type="GO" id="GO:0003677">
    <property type="term" value="F:DNA binding"/>
    <property type="evidence" value="ECO:0007669"/>
    <property type="project" value="UniProtKB-UniRule"/>
</dbReference>
<sequence>MKLLCRLAEQSNRVISRDELISYLWPRVIVNENSLTRAVSDLRKALRYTPDHSVEIKTIPKRGYSLIAVAQSCPDNGVASETVERSHHTSEASEPPRRHWWHQWWPAFALPALMVAGLAALPGWLTTTSSPNGDNQQLAADGLFDRVLQSPYTQAHKTSAGLDAMGVRLSPLLWNETSSDKYLAAPAIEIPTLAVLSPERHIMAYVEQQDDYYSLKLRPAFAEAEPWTAFTTDETITSVQWSPLGDGVMFTVSSKILEKGDTASQRLMLLDINTLALHELYRKPGAPKVDNHTAPSGNLT</sequence>
<dbReference type="Gene3D" id="1.10.10.10">
    <property type="entry name" value="Winged helix-like DNA-binding domain superfamily/Winged helix DNA-binding domain"/>
    <property type="match status" value="1"/>
</dbReference>
<dbReference type="KEGG" id="pspi:PS2015_2099"/>
<keyword evidence="5" id="KW-1185">Reference proteome</keyword>
<dbReference type="Pfam" id="PF00486">
    <property type="entry name" value="Trans_reg_C"/>
    <property type="match status" value="1"/>
</dbReference>
<dbReference type="GO" id="GO:0000160">
    <property type="term" value="P:phosphorelay signal transduction system"/>
    <property type="evidence" value="ECO:0007669"/>
    <property type="project" value="InterPro"/>
</dbReference>
<evidence type="ECO:0000313" key="4">
    <source>
        <dbReference type="EMBL" id="ALO46738.1"/>
    </source>
</evidence>
<dbReference type="GO" id="GO:0006355">
    <property type="term" value="P:regulation of DNA-templated transcription"/>
    <property type="evidence" value="ECO:0007669"/>
    <property type="project" value="InterPro"/>
</dbReference>
<evidence type="ECO:0000256" key="1">
    <source>
        <dbReference type="ARBA" id="ARBA00023125"/>
    </source>
</evidence>
<dbReference type="SMART" id="SM00862">
    <property type="entry name" value="Trans_reg_C"/>
    <property type="match status" value="1"/>
</dbReference>
<dbReference type="CDD" id="cd00383">
    <property type="entry name" value="trans_reg_C"/>
    <property type="match status" value="1"/>
</dbReference>
<accession>A0A0S2KFK5</accession>
<dbReference type="InterPro" id="IPR016032">
    <property type="entry name" value="Sig_transdc_resp-reg_C-effctor"/>
</dbReference>